<dbReference type="PROSITE" id="PS50011">
    <property type="entry name" value="PROTEIN_KINASE_DOM"/>
    <property type="match status" value="1"/>
</dbReference>
<dbReference type="Pfam" id="PF01404">
    <property type="entry name" value="Ephrin_lbd"/>
    <property type="match status" value="1"/>
</dbReference>
<dbReference type="InterPro" id="IPR003961">
    <property type="entry name" value="FN3_dom"/>
</dbReference>
<dbReference type="Pfam" id="PF25599">
    <property type="entry name" value="Ephrin_CRD"/>
    <property type="match status" value="1"/>
</dbReference>
<evidence type="ECO:0000256" key="6">
    <source>
        <dbReference type="ARBA" id="ARBA00022737"/>
    </source>
</evidence>
<dbReference type="InterPro" id="IPR013783">
    <property type="entry name" value="Ig-like_fold"/>
</dbReference>
<keyword evidence="12" id="KW-0829">Tyrosine-protein kinase</keyword>
<dbReference type="FunFam" id="2.10.50.10:FF:000001">
    <property type="entry name" value="Ephrin type-A receptor 5"/>
    <property type="match status" value="1"/>
</dbReference>
<evidence type="ECO:0000256" key="15">
    <source>
        <dbReference type="ARBA" id="ARBA00051243"/>
    </source>
</evidence>
<evidence type="ECO:0000256" key="8">
    <source>
        <dbReference type="ARBA" id="ARBA00022777"/>
    </source>
</evidence>
<keyword evidence="4 20" id="KW-0812">Transmembrane</keyword>
<evidence type="ECO:0000256" key="9">
    <source>
        <dbReference type="ARBA" id="ARBA00022840"/>
    </source>
</evidence>
<keyword evidence="26" id="KW-1185">Reference proteome</keyword>
<accession>A0A9D3M5S1</accession>
<feature type="domain" description="Eph LBD" evidence="24">
    <location>
        <begin position="2"/>
        <end position="180"/>
    </location>
</feature>
<evidence type="ECO:0000256" key="12">
    <source>
        <dbReference type="ARBA" id="ARBA00023137"/>
    </source>
</evidence>
<dbReference type="InterPro" id="IPR001245">
    <property type="entry name" value="Ser-Thr/Tyr_kinase_cat_dom"/>
</dbReference>
<keyword evidence="9 18" id="KW-0067">ATP-binding</keyword>
<dbReference type="InterPro" id="IPR001426">
    <property type="entry name" value="Tyr_kinase_rcpt_V_CS"/>
</dbReference>
<name>A0A9D3M5S1_ANGAN</name>
<keyword evidence="3" id="KW-0808">Transferase</keyword>
<dbReference type="Gene3D" id="2.60.40.1770">
    <property type="entry name" value="ephrin a2 ectodomain"/>
    <property type="match status" value="1"/>
</dbReference>
<dbReference type="Gene3D" id="1.10.510.10">
    <property type="entry name" value="Transferase(Phosphotransferase) domain 1"/>
    <property type="match status" value="1"/>
</dbReference>
<evidence type="ECO:0000256" key="10">
    <source>
        <dbReference type="ARBA" id="ARBA00022989"/>
    </source>
</evidence>
<evidence type="ECO:0000256" key="11">
    <source>
        <dbReference type="ARBA" id="ARBA00023136"/>
    </source>
</evidence>
<evidence type="ECO:0000256" key="17">
    <source>
        <dbReference type="ARBA" id="ARBA00071280"/>
    </source>
</evidence>
<dbReference type="FunFam" id="2.60.40.1770:FF:000001">
    <property type="entry name" value="Ephrin type-A receptor 5"/>
    <property type="match status" value="1"/>
</dbReference>
<proteinExistence type="predicted"/>
<dbReference type="GO" id="GO:0005886">
    <property type="term" value="C:plasma membrane"/>
    <property type="evidence" value="ECO:0007669"/>
    <property type="project" value="InterPro"/>
</dbReference>
<dbReference type="InterPro" id="IPR001090">
    <property type="entry name" value="Ephrin_rcpt_lig-bd_dom"/>
</dbReference>
<evidence type="ECO:0000256" key="18">
    <source>
        <dbReference type="PIRSR" id="PIRSR000666-2"/>
    </source>
</evidence>
<dbReference type="Gene3D" id="3.30.200.20">
    <property type="entry name" value="Phosphorylase Kinase, domain 1"/>
    <property type="match status" value="1"/>
</dbReference>
<dbReference type="SMART" id="SM01411">
    <property type="entry name" value="Ephrin_rec_like"/>
    <property type="match status" value="1"/>
</dbReference>
<evidence type="ECO:0000256" key="1">
    <source>
        <dbReference type="ARBA" id="ARBA00004479"/>
    </source>
</evidence>
<dbReference type="SMART" id="SM00615">
    <property type="entry name" value="EPH_lbd"/>
    <property type="match status" value="1"/>
</dbReference>
<feature type="domain" description="SAM" evidence="22">
    <location>
        <begin position="881"/>
        <end position="945"/>
    </location>
</feature>
<keyword evidence="13" id="KW-0675">Receptor</keyword>
<reference evidence="25" key="1">
    <citation type="submission" date="2021-01" db="EMBL/GenBank/DDBJ databases">
        <title>A chromosome-scale assembly of European eel, Anguilla anguilla.</title>
        <authorList>
            <person name="Henkel C."/>
            <person name="Jong-Raadsen S.A."/>
            <person name="Dufour S."/>
            <person name="Weltzien F.-A."/>
            <person name="Palstra A.P."/>
            <person name="Pelster B."/>
            <person name="Spaink H.P."/>
            <person name="Van Den Thillart G.E."/>
            <person name="Jansen H."/>
            <person name="Zahm M."/>
            <person name="Klopp C."/>
            <person name="Cedric C."/>
            <person name="Louis A."/>
            <person name="Berthelot C."/>
            <person name="Parey E."/>
            <person name="Roest Crollius H."/>
            <person name="Montfort J."/>
            <person name="Robinson-Rechavi M."/>
            <person name="Bucao C."/>
            <person name="Bouchez O."/>
            <person name="Gislard M."/>
            <person name="Lluch J."/>
            <person name="Milhes M."/>
            <person name="Lampietro C."/>
            <person name="Lopez Roques C."/>
            <person name="Donnadieu C."/>
            <person name="Braasch I."/>
            <person name="Desvignes T."/>
            <person name="Postlethwait J."/>
            <person name="Bobe J."/>
            <person name="Guiguen Y."/>
            <person name="Dirks R."/>
        </authorList>
    </citation>
    <scope>NUCLEOTIDE SEQUENCE</scope>
    <source>
        <strain evidence="25">Tag_6206</strain>
        <tissue evidence="25">Liver</tissue>
    </source>
</reference>
<dbReference type="Pfam" id="PF00041">
    <property type="entry name" value="fn3"/>
    <property type="match status" value="2"/>
</dbReference>
<dbReference type="PANTHER" id="PTHR46877">
    <property type="entry name" value="EPH RECEPTOR A5"/>
    <property type="match status" value="1"/>
</dbReference>
<dbReference type="Pfam" id="PF00536">
    <property type="entry name" value="SAM_1"/>
    <property type="match status" value="1"/>
</dbReference>
<dbReference type="SMART" id="SM00454">
    <property type="entry name" value="SAM"/>
    <property type="match status" value="1"/>
</dbReference>
<dbReference type="AlphaFoldDB" id="A0A9D3M5S1"/>
<dbReference type="PROSITE" id="PS51550">
    <property type="entry name" value="EPH_LBD"/>
    <property type="match status" value="1"/>
</dbReference>
<dbReference type="GO" id="GO:0005524">
    <property type="term" value="F:ATP binding"/>
    <property type="evidence" value="ECO:0007669"/>
    <property type="project" value="UniProtKB-KW"/>
</dbReference>
<organism evidence="25 26">
    <name type="scientific">Anguilla anguilla</name>
    <name type="common">European freshwater eel</name>
    <name type="synonym">Muraena anguilla</name>
    <dbReference type="NCBI Taxonomy" id="7936"/>
    <lineage>
        <taxon>Eukaryota</taxon>
        <taxon>Metazoa</taxon>
        <taxon>Chordata</taxon>
        <taxon>Craniata</taxon>
        <taxon>Vertebrata</taxon>
        <taxon>Euteleostomi</taxon>
        <taxon>Actinopterygii</taxon>
        <taxon>Neopterygii</taxon>
        <taxon>Teleostei</taxon>
        <taxon>Anguilliformes</taxon>
        <taxon>Anguillidae</taxon>
        <taxon>Anguilla</taxon>
    </lineage>
</organism>
<dbReference type="Pfam" id="PF14575">
    <property type="entry name" value="EphA2_TM"/>
    <property type="match status" value="1"/>
</dbReference>
<dbReference type="PROSITE" id="PS50105">
    <property type="entry name" value="SAM_DOMAIN"/>
    <property type="match status" value="1"/>
</dbReference>
<evidence type="ECO:0000259" key="22">
    <source>
        <dbReference type="PROSITE" id="PS50105"/>
    </source>
</evidence>
<dbReference type="SUPFAM" id="SSF56112">
    <property type="entry name" value="Protein kinase-like (PK-like)"/>
    <property type="match status" value="1"/>
</dbReference>
<evidence type="ECO:0000259" key="23">
    <source>
        <dbReference type="PROSITE" id="PS50853"/>
    </source>
</evidence>
<dbReference type="EC" id="2.7.10.1" evidence="2"/>
<evidence type="ECO:0000313" key="25">
    <source>
        <dbReference type="EMBL" id="KAG5842259.1"/>
    </source>
</evidence>
<dbReference type="SUPFAM" id="SSF49785">
    <property type="entry name" value="Galactose-binding domain-like"/>
    <property type="match status" value="1"/>
</dbReference>
<dbReference type="EMBL" id="JAFIRN010000009">
    <property type="protein sequence ID" value="KAG5842259.1"/>
    <property type="molecule type" value="Genomic_DNA"/>
</dbReference>
<keyword evidence="5" id="KW-0732">Signal</keyword>
<dbReference type="PROSITE" id="PS00791">
    <property type="entry name" value="RECEPTOR_TYR_KIN_V_2"/>
    <property type="match status" value="1"/>
</dbReference>
<gene>
    <name evidence="25" type="ORF">ANANG_G00175740</name>
</gene>
<feature type="disulfide bond" evidence="19">
    <location>
        <begin position="44"/>
        <end position="162"/>
    </location>
</feature>
<dbReference type="InterPro" id="IPR036116">
    <property type="entry name" value="FN3_sf"/>
</dbReference>
<dbReference type="Pfam" id="PF07699">
    <property type="entry name" value="Ephrin_rec_like"/>
    <property type="match status" value="1"/>
</dbReference>
<protein>
    <recommendedName>
        <fullName evidence="17">Ephrin type-A receptor 10</fullName>
        <ecNumber evidence="2">2.7.10.1</ecNumber>
    </recommendedName>
</protein>
<dbReference type="GO" id="GO:0030425">
    <property type="term" value="C:dendrite"/>
    <property type="evidence" value="ECO:0007669"/>
    <property type="project" value="TreeGrafter"/>
</dbReference>
<dbReference type="SUPFAM" id="SSF49265">
    <property type="entry name" value="Fibronectin type III"/>
    <property type="match status" value="1"/>
</dbReference>
<dbReference type="CDD" id="cd10487">
    <property type="entry name" value="EphR_LBD_A10"/>
    <property type="match status" value="1"/>
</dbReference>
<dbReference type="GO" id="GO:0007411">
    <property type="term" value="P:axon guidance"/>
    <property type="evidence" value="ECO:0007669"/>
    <property type="project" value="TreeGrafter"/>
</dbReference>
<comment type="caution">
    <text evidence="25">The sequence shown here is derived from an EMBL/GenBank/DDBJ whole genome shotgun (WGS) entry which is preliminary data.</text>
</comment>
<evidence type="ECO:0000256" key="4">
    <source>
        <dbReference type="ARBA" id="ARBA00022692"/>
    </source>
</evidence>
<keyword evidence="7 18" id="KW-0547">Nucleotide-binding</keyword>
<evidence type="ECO:0000256" key="19">
    <source>
        <dbReference type="PIRSR" id="PIRSR000666-3"/>
    </source>
</evidence>
<evidence type="ECO:0000256" key="14">
    <source>
        <dbReference type="ARBA" id="ARBA00023180"/>
    </source>
</evidence>
<evidence type="ECO:0000259" key="21">
    <source>
        <dbReference type="PROSITE" id="PS50011"/>
    </source>
</evidence>
<keyword evidence="8" id="KW-0418">Kinase</keyword>
<dbReference type="FunFam" id="3.30.200.20:FF:000143">
    <property type="entry name" value="Ephrin type-B receptor 6"/>
    <property type="match status" value="1"/>
</dbReference>
<dbReference type="GO" id="GO:0005005">
    <property type="term" value="F:transmembrane-ephrin receptor activity"/>
    <property type="evidence" value="ECO:0007669"/>
    <property type="project" value="TreeGrafter"/>
</dbReference>
<keyword evidence="6" id="KW-0677">Repeat</keyword>
<sequence length="956" mass="105954">MHVVLLNSKESQAELGWTSHPANGWEEISGVDEKYKPIRTYQVCNVMEPSQNNWLQTGWIGRQTGQRIFIELQFTLRDCNSIPGVAGTCKETFNLLFAESDWDLRRVAREDRYTKIDTIAADESFTQGDLGERKMKLNTEVREVGHLNRKGFHLAFQDVGACVALVSVRVYYKRCLSTVQNLAVFPDTVAEAAFATLVEVRGACVNNSEVDADSPPRMHCSAEGEWLVPIGKCSCSAGFEEGHSSCEACPAGSYKMSSRQQECFPCPAHSTAEEEGSVQCVCDQDHFRTPLDSPSAPCTRPPSPPRDLVYTLKQSTLILEWAPPADTGGRGDLSYSVGCSRCVGPPRAPQRQCEPCGASLGFVPQQSGLTERTVTVVNLLPHSNYTFTVEALNGVSELLPAKSFYSQVNVSTSLAGPSLVGALRAEKIEQRSVTLAWTEPRHPNSSRTQYEIKYYEKEQKDQSYSTVKTASTRVSVNNLKPGTTYVFLIRHPPLELQTLGELALASSEQGPVVIIVVVSVAALIMLLSMGVGLLIWRRQCGYSKASQEGDEELYFQFKIPTRRTYIDPETCEDLVQAVHVFAKELDDSSVKIDRIIHTGEFGEVCRGCLKLPSKRELPVAIKTLRAGCSEKQRRSFLSEAGILGQFDHSNIIRLEGVITRGNTMMIVVECMSNGVLDSFLRKHEGQLSVLQLVDMLSAVAAGMKYLTEMGFVHRRLAAHKVLVNSSLVCKVSGFRPLLDDKVEAVYTTLVSVPSAVLWTAPEAIQYHRYSSASDVWSFGIVMWEVMSFGERPYWDMGNQDVIKAIEDGFRLPAPINCPAPLHQLMLDCWQKERNERPKFSQIHSALSKSVRTPDSIGSSTLSRRTLGSSIPLAERSFPSFPSFSSVGEWLEAVDMGRYKDNFTAAGYCYLESVARMTVQDVMSLGITSLEHQKQILAAIQTLRAQVIQMHGRGVQV</sequence>
<feature type="domain" description="Fibronectin type-III" evidence="23">
    <location>
        <begin position="301"/>
        <end position="416"/>
    </location>
</feature>
<dbReference type="PROSITE" id="PS50853">
    <property type="entry name" value="FN3"/>
    <property type="match status" value="2"/>
</dbReference>
<feature type="domain" description="Protein kinase" evidence="21">
    <location>
        <begin position="590"/>
        <end position="846"/>
    </location>
</feature>
<feature type="disulfide bond" evidence="19">
    <location>
        <begin position="79"/>
        <end position="89"/>
    </location>
</feature>
<evidence type="ECO:0000256" key="5">
    <source>
        <dbReference type="ARBA" id="ARBA00022729"/>
    </source>
</evidence>
<dbReference type="InterPro" id="IPR027936">
    <property type="entry name" value="Eph_TM"/>
</dbReference>
<evidence type="ECO:0000256" key="2">
    <source>
        <dbReference type="ARBA" id="ARBA00011902"/>
    </source>
</evidence>
<dbReference type="Gene3D" id="1.10.150.50">
    <property type="entry name" value="Transcription Factor, Ets-1"/>
    <property type="match status" value="1"/>
</dbReference>
<dbReference type="FunFam" id="1.10.150.50:FF:000066">
    <property type="entry name" value="ephrin type-A receptor 10"/>
    <property type="match status" value="1"/>
</dbReference>
<dbReference type="SMART" id="SM00060">
    <property type="entry name" value="FN3"/>
    <property type="match status" value="2"/>
</dbReference>
<dbReference type="InterPro" id="IPR011641">
    <property type="entry name" value="Tyr-kin_ephrin_A/B_rcpt-like"/>
</dbReference>
<dbReference type="Gene3D" id="2.60.40.10">
    <property type="entry name" value="Immunoglobulins"/>
    <property type="match status" value="2"/>
</dbReference>
<keyword evidence="11 20" id="KW-0472">Membrane</keyword>
<feature type="transmembrane region" description="Helical" evidence="20">
    <location>
        <begin position="512"/>
        <end position="536"/>
    </location>
</feature>
<evidence type="ECO:0000256" key="16">
    <source>
        <dbReference type="ARBA" id="ARBA00054353"/>
    </source>
</evidence>
<evidence type="ECO:0000256" key="13">
    <source>
        <dbReference type="ARBA" id="ARBA00023170"/>
    </source>
</evidence>
<dbReference type="InterPro" id="IPR050449">
    <property type="entry name" value="Ephrin_rcpt_TKs"/>
</dbReference>
<dbReference type="InterPro" id="IPR008979">
    <property type="entry name" value="Galactose-bd-like_sf"/>
</dbReference>
<dbReference type="CDD" id="cd00063">
    <property type="entry name" value="FN3"/>
    <property type="match status" value="2"/>
</dbReference>
<dbReference type="InterPro" id="IPR016257">
    <property type="entry name" value="Tyr_kinase_ephrin_rcpt"/>
</dbReference>
<dbReference type="FunFam" id="1.10.510.10:FF:000360">
    <property type="entry name" value="Ephrin type-A receptor 10"/>
    <property type="match status" value="1"/>
</dbReference>
<evidence type="ECO:0000256" key="7">
    <source>
        <dbReference type="ARBA" id="ARBA00022741"/>
    </source>
</evidence>
<dbReference type="InterPro" id="IPR001660">
    <property type="entry name" value="SAM"/>
</dbReference>
<comment type="catalytic activity">
    <reaction evidence="15">
        <text>L-tyrosyl-[protein] + ATP = O-phospho-L-tyrosyl-[protein] + ADP + H(+)</text>
        <dbReference type="Rhea" id="RHEA:10596"/>
        <dbReference type="Rhea" id="RHEA-COMP:10136"/>
        <dbReference type="Rhea" id="RHEA-COMP:20101"/>
        <dbReference type="ChEBI" id="CHEBI:15378"/>
        <dbReference type="ChEBI" id="CHEBI:30616"/>
        <dbReference type="ChEBI" id="CHEBI:46858"/>
        <dbReference type="ChEBI" id="CHEBI:61978"/>
        <dbReference type="ChEBI" id="CHEBI:456216"/>
        <dbReference type="EC" id="2.7.10.1"/>
    </reaction>
</comment>
<dbReference type="PIRSF" id="PIRSF000666">
    <property type="entry name" value="TyrPK_ephrin_receptor"/>
    <property type="match status" value="1"/>
</dbReference>
<evidence type="ECO:0000256" key="3">
    <source>
        <dbReference type="ARBA" id="ARBA00022679"/>
    </source>
</evidence>
<dbReference type="FunFam" id="2.60.120.260:FF:000001">
    <property type="entry name" value="Ephrin type-A receptor 7"/>
    <property type="match status" value="1"/>
</dbReference>
<keyword evidence="10 20" id="KW-1133">Transmembrane helix</keyword>
<keyword evidence="14" id="KW-0325">Glycoprotein</keyword>
<dbReference type="FunFam" id="2.60.40.10:FF:000059">
    <property type="entry name" value="Ephrin type-A receptor 6"/>
    <property type="match status" value="1"/>
</dbReference>
<dbReference type="Proteomes" id="UP001044222">
    <property type="component" value="Chromosome 9"/>
</dbReference>
<comment type="subcellular location">
    <subcellularLocation>
        <location evidence="1">Membrane</location>
        <topology evidence="1">Single-pass type I membrane protein</topology>
    </subcellularLocation>
</comment>
<evidence type="ECO:0000256" key="20">
    <source>
        <dbReference type="SAM" id="Phobius"/>
    </source>
</evidence>
<evidence type="ECO:0000259" key="24">
    <source>
        <dbReference type="PROSITE" id="PS51550"/>
    </source>
</evidence>
<evidence type="ECO:0000313" key="26">
    <source>
        <dbReference type="Proteomes" id="UP001044222"/>
    </source>
</evidence>
<dbReference type="Gene3D" id="2.60.120.260">
    <property type="entry name" value="Galactose-binding domain-like"/>
    <property type="match status" value="1"/>
</dbReference>
<keyword evidence="19" id="KW-1015">Disulfide bond</keyword>
<dbReference type="InterPro" id="IPR000719">
    <property type="entry name" value="Prot_kinase_dom"/>
</dbReference>
<dbReference type="InterPro" id="IPR011009">
    <property type="entry name" value="Kinase-like_dom_sf"/>
</dbReference>
<dbReference type="PANTHER" id="PTHR46877:SF16">
    <property type="entry name" value="EPHRIN TYPE-A RECEPTOR 10"/>
    <property type="match status" value="1"/>
</dbReference>
<dbReference type="SUPFAM" id="SSF47769">
    <property type="entry name" value="SAM/Pointed domain"/>
    <property type="match status" value="1"/>
</dbReference>
<dbReference type="PRINTS" id="PR00109">
    <property type="entry name" value="TYRKINASE"/>
</dbReference>
<dbReference type="Pfam" id="PF07714">
    <property type="entry name" value="PK_Tyr_Ser-Thr"/>
    <property type="match status" value="1"/>
</dbReference>
<dbReference type="Gene3D" id="2.10.50.10">
    <property type="entry name" value="Tumor Necrosis Factor Receptor, subunit A, domain 2"/>
    <property type="match status" value="1"/>
</dbReference>
<feature type="binding site" evidence="18">
    <location>
        <position position="622"/>
    </location>
    <ligand>
        <name>ATP</name>
        <dbReference type="ChEBI" id="CHEBI:30616"/>
    </ligand>
</feature>
<comment type="function">
    <text evidence="16">Receptor for members of the ephrin-A family. Binds to EFNA3, EFNA4 and EFNA5.</text>
</comment>
<feature type="domain" description="Fibronectin type-III" evidence="23">
    <location>
        <begin position="419"/>
        <end position="513"/>
    </location>
</feature>
<dbReference type="InterPro" id="IPR013761">
    <property type="entry name" value="SAM/pointed_sf"/>
</dbReference>